<evidence type="ECO:0000313" key="4">
    <source>
        <dbReference type="Proteomes" id="UP000007721"/>
    </source>
</evidence>
<dbReference type="RefSeq" id="WP_012646692.1">
    <property type="nucleotide sequence ID" value="NC_011979.1"/>
</dbReference>
<dbReference type="STRING" id="316067.Geob_1605"/>
<reference evidence="3 4" key="1">
    <citation type="submission" date="2009-01" db="EMBL/GenBank/DDBJ databases">
        <title>Complete sequence of Geobacter sp. FRC-32.</title>
        <authorList>
            <consortium name="US DOE Joint Genome Institute"/>
            <person name="Lucas S."/>
            <person name="Copeland A."/>
            <person name="Lapidus A."/>
            <person name="Glavina del Rio T."/>
            <person name="Dalin E."/>
            <person name="Tice H."/>
            <person name="Bruce D."/>
            <person name="Goodwin L."/>
            <person name="Pitluck S."/>
            <person name="Saunders E."/>
            <person name="Brettin T."/>
            <person name="Detter J.C."/>
            <person name="Han C."/>
            <person name="Larimer F."/>
            <person name="Land M."/>
            <person name="Hauser L."/>
            <person name="Kyrpides N."/>
            <person name="Ovchinnikova G."/>
            <person name="Kostka J."/>
            <person name="Richardson P."/>
        </authorList>
    </citation>
    <scope>NUCLEOTIDE SEQUENCE [LARGE SCALE GENOMIC DNA]</scope>
    <source>
        <strain evidence="4">DSM 22248 / JCM 15807 / FRC-32</strain>
    </source>
</reference>
<dbReference type="Proteomes" id="UP000007721">
    <property type="component" value="Chromosome"/>
</dbReference>
<dbReference type="InterPro" id="IPR046866">
    <property type="entry name" value="FapA_N"/>
</dbReference>
<accession>B9M5Y2</accession>
<gene>
    <name evidence="3" type="ordered locus">Geob_1605</name>
</gene>
<dbReference type="eggNOG" id="COG1315">
    <property type="taxonomic scope" value="Bacteria"/>
</dbReference>
<dbReference type="EMBL" id="CP001390">
    <property type="protein sequence ID" value="ACM19963.1"/>
    <property type="molecule type" value="Genomic_DNA"/>
</dbReference>
<proteinExistence type="predicted"/>
<feature type="coiled-coil region" evidence="1">
    <location>
        <begin position="349"/>
        <end position="419"/>
    </location>
</feature>
<dbReference type="Pfam" id="PF20250">
    <property type="entry name" value="FapA_N"/>
    <property type="match status" value="1"/>
</dbReference>
<dbReference type="Pfam" id="PF03961">
    <property type="entry name" value="FapA"/>
    <property type="match status" value="1"/>
</dbReference>
<dbReference type="AlphaFoldDB" id="B9M5Y2"/>
<keyword evidence="1" id="KW-0175">Coiled coil</keyword>
<evidence type="ECO:0000313" key="3">
    <source>
        <dbReference type="EMBL" id="ACM19963.1"/>
    </source>
</evidence>
<dbReference type="PANTHER" id="PTHR38032:SF1">
    <property type="entry name" value="RNA-BINDING PROTEIN KHPB N-TERMINAL DOMAIN-CONTAINING PROTEIN"/>
    <property type="match status" value="1"/>
</dbReference>
<dbReference type="InterPro" id="IPR046865">
    <property type="entry name" value="FapA_b_solenoid"/>
</dbReference>
<dbReference type="PANTHER" id="PTHR38032">
    <property type="entry name" value="POLYMERASE-RELATED"/>
    <property type="match status" value="1"/>
</dbReference>
<feature type="domain" description="Flagellar Assembly Protein A N-terminal region" evidence="2">
    <location>
        <begin position="2"/>
        <end position="172"/>
    </location>
</feature>
<organism evidence="3 4">
    <name type="scientific">Geotalea daltonii (strain DSM 22248 / JCM 15807 / FRC-32)</name>
    <name type="common">Geobacter daltonii</name>
    <dbReference type="NCBI Taxonomy" id="316067"/>
    <lineage>
        <taxon>Bacteria</taxon>
        <taxon>Pseudomonadati</taxon>
        <taxon>Thermodesulfobacteriota</taxon>
        <taxon>Desulfuromonadia</taxon>
        <taxon>Geobacterales</taxon>
        <taxon>Geobacteraceae</taxon>
        <taxon>Geotalea</taxon>
    </lineage>
</organism>
<sequence>MTVIVDPDMMSAYVTIVPGEGGTSVTSDEVVQALTGAGVITGILHDEIEKAVHEGEVIKRMVAAGRPPQPGEDSQFISLIPEMRERCPLADEEGNVDYRNIGGIISVKPGDPLLRRTSPTKGVPGENLQGALLPASDGIDIAFAPNLSGTAPAPDDSDLLLAAISGLPVLIDRGIIVEPVLKVKTVDLSSGNLHFTGAIDISGDVKAGMEVTATGDIIIGGVVESAKVEAGGNIEIKGGIIGQKEVRNDRGELNTDIAHVRAQGSISAQFAEHALIHAGQDVMIREVAMKSDITAGNSITVGEKGMRKGHIIGGVCRAATLVHAIIAGSPANVPTRIEVGVDPAINEKLSAVKQQLADKEKRQEEIDKTLTYIRENANKVDPGMAALKEKVHSLLQSEIAELNRQKKRLQKRLELVNNAKVEVDSSVYFGVQIMVGDKMLTIEDDLQSKTFSRGEDGIVY</sequence>
<dbReference type="KEGG" id="geo:Geob_1605"/>
<dbReference type="InterPro" id="IPR005646">
    <property type="entry name" value="FapA"/>
</dbReference>
<name>B9M5Y2_GEODF</name>
<evidence type="ECO:0000256" key="1">
    <source>
        <dbReference type="SAM" id="Coils"/>
    </source>
</evidence>
<evidence type="ECO:0000259" key="2">
    <source>
        <dbReference type="Pfam" id="PF20250"/>
    </source>
</evidence>
<keyword evidence="4" id="KW-1185">Reference proteome</keyword>
<protein>
    <recommendedName>
        <fullName evidence="2">Flagellar Assembly Protein A N-terminal region domain-containing protein</fullName>
    </recommendedName>
</protein>
<dbReference type="HOGENOM" id="CLU_026157_0_1_7"/>